<dbReference type="GO" id="GO:0006310">
    <property type="term" value="P:DNA recombination"/>
    <property type="evidence" value="ECO:0007669"/>
    <property type="project" value="InterPro"/>
</dbReference>
<dbReference type="EMBL" id="VJMH01005688">
    <property type="protein sequence ID" value="KAF0693465.1"/>
    <property type="molecule type" value="Genomic_DNA"/>
</dbReference>
<evidence type="ECO:0000256" key="1">
    <source>
        <dbReference type="SAM" id="Coils"/>
    </source>
</evidence>
<evidence type="ECO:0000313" key="7">
    <source>
        <dbReference type="Proteomes" id="UP000332933"/>
    </source>
</evidence>
<keyword evidence="7" id="KW-1185">Reference proteome</keyword>
<evidence type="ECO:0000313" key="5">
    <source>
        <dbReference type="EMBL" id="VFT83543.1"/>
    </source>
</evidence>
<evidence type="ECO:0000313" key="6">
    <source>
        <dbReference type="EMBL" id="VFT92364.1"/>
    </source>
</evidence>
<protein>
    <submittedName>
        <fullName evidence="6">Aste57867_15562 protein</fullName>
    </submittedName>
    <submittedName>
        <fullName evidence="5">Aste57867_6561 protein</fullName>
    </submittedName>
</protein>
<feature type="region of interest" description="Disordered" evidence="2">
    <location>
        <begin position="256"/>
        <end position="283"/>
    </location>
</feature>
<gene>
    <name evidence="5" type="primary">Aste57867_6561</name>
    <name evidence="6" type="synonym">Aste57867_15562</name>
    <name evidence="4" type="ORF">As57867_006544</name>
    <name evidence="3" type="ORF">As57867_015506</name>
    <name evidence="6" type="ORF">ASTE57867_15562</name>
    <name evidence="5" type="ORF">ASTE57867_6561</name>
</gene>
<feature type="coiled-coil region" evidence="1">
    <location>
        <begin position="455"/>
        <end position="489"/>
    </location>
</feature>
<proteinExistence type="predicted"/>
<dbReference type="Gene3D" id="1.10.443.10">
    <property type="entry name" value="Intergrase catalytic core"/>
    <property type="match status" value="1"/>
</dbReference>
<evidence type="ECO:0000313" key="4">
    <source>
        <dbReference type="EMBL" id="KAF0707663.1"/>
    </source>
</evidence>
<dbReference type="InterPro" id="IPR013762">
    <property type="entry name" value="Integrase-like_cat_sf"/>
</dbReference>
<dbReference type="Proteomes" id="UP000332933">
    <property type="component" value="Unassembled WGS sequence"/>
</dbReference>
<feature type="compositionally biased region" description="Basic residues" evidence="2">
    <location>
        <begin position="259"/>
        <end position="271"/>
    </location>
</feature>
<accession>A0A485KHV5</accession>
<dbReference type="GO" id="GO:0003677">
    <property type="term" value="F:DNA binding"/>
    <property type="evidence" value="ECO:0007669"/>
    <property type="project" value="InterPro"/>
</dbReference>
<dbReference type="OrthoDB" id="78603at2759"/>
<evidence type="ECO:0000256" key="2">
    <source>
        <dbReference type="SAM" id="MobiDB-lite"/>
    </source>
</evidence>
<reference evidence="5 7" key="1">
    <citation type="submission" date="2019-03" db="EMBL/GenBank/DDBJ databases">
        <authorList>
            <person name="Gaulin E."/>
            <person name="Dumas B."/>
        </authorList>
    </citation>
    <scope>NUCLEOTIDE SEQUENCE [LARGE SCALE GENOMIC DNA]</scope>
    <source>
        <strain evidence="5">CBS 568.67</strain>
    </source>
</reference>
<feature type="compositionally biased region" description="Basic and acidic residues" evidence="2">
    <location>
        <begin position="273"/>
        <end position="283"/>
    </location>
</feature>
<sequence>MATTPSRYSVAAGRDASIGAHSKKDHRSNLNKIVTWIRLTKPNENLILPTVPPAINLDTFKENETFLRVPTLSKYCGTVKWYYRNQTDQPPHELPFDYERDAAKVFTGFRKIAASDVQDGTLRDLGKKALPWGDYEAICAAALVKSDFGFSYLFTVLSWNLLTRGVSTDSIRLSHLAVSSDAITVSFYKDKGNQEGQKPVRVSHCFANPFRPTTCLFTALGIYLACNALTADKLFPGDSQQIRFGTCLTGILDEIQRGGKPKPRKQKKSTKKTSIEKEVHDHGTHSIRKGAATALTAGSTVGPPLASVLLRGGWKIDSVLSRYFQHDPAGDQYVGRVVAGLPIHSSHFGVLPPHFRTLPSREVDAQVCAATALMFPTLDEYYSLKDLLHLVLASLVHHMDALKNVLPPRHPLLLTPLFCNPKLASYLKSIVVLGYESDQMMTTGIPPMTTMFKEMEKLKTQNDALHAQLESVQTQLMNQSNAIDTLLAQNTFILKLLMERTDGADLGRETQSCSVNLNALSTTVKGQVLPPLVQCGCPTLVKPCAEMMCSEPVDSVAEQVVETITAVKTSIAVDQDFVQHEWSNGDLHRLPEDYTFRRLSVGAAWRLWWCGNRATKEYPLCYCDSYDFAKGPKRNTYYAYKNIVCTLQDHLETCGKLRIRKGASEEEVVGAFPTASGVLTKLHRPRMNQLAVATVVDLLRDAGLLKTSA</sequence>
<dbReference type="EMBL" id="VJMH01002793">
    <property type="protein sequence ID" value="KAF0707663.1"/>
    <property type="molecule type" value="Genomic_DNA"/>
</dbReference>
<keyword evidence="1" id="KW-0175">Coiled coil</keyword>
<evidence type="ECO:0000313" key="3">
    <source>
        <dbReference type="EMBL" id="KAF0693465.1"/>
    </source>
</evidence>
<organism evidence="5 7">
    <name type="scientific">Aphanomyces stellatus</name>
    <dbReference type="NCBI Taxonomy" id="120398"/>
    <lineage>
        <taxon>Eukaryota</taxon>
        <taxon>Sar</taxon>
        <taxon>Stramenopiles</taxon>
        <taxon>Oomycota</taxon>
        <taxon>Saprolegniomycetes</taxon>
        <taxon>Saprolegniales</taxon>
        <taxon>Verrucalvaceae</taxon>
        <taxon>Aphanomyces</taxon>
    </lineage>
</organism>
<dbReference type="GO" id="GO:0015074">
    <property type="term" value="P:DNA integration"/>
    <property type="evidence" value="ECO:0007669"/>
    <property type="project" value="InterPro"/>
</dbReference>
<name>A0A485KHV5_9STRA</name>
<reference evidence="3" key="2">
    <citation type="submission" date="2019-06" db="EMBL/GenBank/DDBJ databases">
        <title>Genomics analysis of Aphanomyces spp. identifies a new class of oomycete effector associated with host adaptation.</title>
        <authorList>
            <person name="Gaulin E."/>
        </authorList>
    </citation>
    <scope>NUCLEOTIDE SEQUENCE</scope>
    <source>
        <strain evidence="3">CBS 578.67</strain>
    </source>
</reference>
<dbReference type="EMBL" id="CAADRA010005709">
    <property type="protein sequence ID" value="VFT92364.1"/>
    <property type="molecule type" value="Genomic_DNA"/>
</dbReference>
<feature type="region of interest" description="Disordered" evidence="2">
    <location>
        <begin position="1"/>
        <end position="23"/>
    </location>
</feature>
<dbReference type="EMBL" id="CAADRA010002796">
    <property type="protein sequence ID" value="VFT83543.1"/>
    <property type="molecule type" value="Genomic_DNA"/>
</dbReference>
<dbReference type="AlphaFoldDB" id="A0A485KHV5"/>